<dbReference type="GO" id="GO:0016887">
    <property type="term" value="F:ATP hydrolysis activity"/>
    <property type="evidence" value="ECO:0007669"/>
    <property type="project" value="InterPro"/>
</dbReference>
<evidence type="ECO:0000256" key="1">
    <source>
        <dbReference type="ARBA" id="ARBA00022741"/>
    </source>
</evidence>
<dbReference type="Gene3D" id="3.40.50.300">
    <property type="entry name" value="P-loop containing nucleotide triphosphate hydrolases"/>
    <property type="match status" value="1"/>
</dbReference>
<comment type="similarity">
    <text evidence="3">Belongs to the MoxR family.</text>
</comment>
<dbReference type="InterPro" id="IPR050764">
    <property type="entry name" value="CbbQ/NirQ/NorQ/GpvN"/>
</dbReference>
<dbReference type="AlphaFoldDB" id="A0A223HZV6"/>
<dbReference type="Pfam" id="PF17863">
    <property type="entry name" value="AAA_lid_2"/>
    <property type="match status" value="1"/>
</dbReference>
<dbReference type="PIRSF" id="PIRSF002849">
    <property type="entry name" value="AAA_ATPase_chaperone_MoxR_prd"/>
    <property type="match status" value="1"/>
</dbReference>
<dbReference type="SUPFAM" id="SSF52540">
    <property type="entry name" value="P-loop containing nucleoside triphosphate hydrolases"/>
    <property type="match status" value="1"/>
</dbReference>
<name>A0A223HZV6_THETR</name>
<dbReference type="CDD" id="cd00009">
    <property type="entry name" value="AAA"/>
    <property type="match status" value="1"/>
</dbReference>
<dbReference type="InterPro" id="IPR003593">
    <property type="entry name" value="AAA+_ATPase"/>
</dbReference>
<proteinExistence type="inferred from homology"/>
<feature type="domain" description="AAA+ ATPase" evidence="4">
    <location>
        <begin position="31"/>
        <end position="172"/>
    </location>
</feature>
<dbReference type="Pfam" id="PF07726">
    <property type="entry name" value="AAA_3"/>
    <property type="match status" value="1"/>
</dbReference>
<dbReference type="PANTHER" id="PTHR42759:SF5">
    <property type="entry name" value="METHANOL DEHYDROGENASE REGULATOR"/>
    <property type="match status" value="1"/>
</dbReference>
<evidence type="ECO:0000259" key="4">
    <source>
        <dbReference type="SMART" id="SM00382"/>
    </source>
</evidence>
<sequence>METIVKIIDNISKVIIGKTEEVKLVLVALLSGGHVLIEDVPGVGKTSLVKALAKSINADFKRIQFTPDLLPSDVIGVSIYNPEKGVFEFKQGPIMSQILLADEINRTSPKTQSSLLEAMEERQVTVDGKTYMLPRPFMVIATQNPIEYDGTFRLPEAQLDRFMIKVNLGYPDTKHEIEMLKRFEALDPLEDLKPVVSIMEILKMQSEVKSVYVDDSILDYIITIVNNTRNLPTVLLGASPRAAISLMKASQAKAFIEGRNYVLPDDVKYLSVPVLSHRIILKNEARFNNLDERSVIKDILNTTKVPVVKKYA</sequence>
<dbReference type="Gene3D" id="1.10.8.80">
    <property type="entry name" value="Magnesium chelatase subunit I, C-Terminal domain"/>
    <property type="match status" value="1"/>
</dbReference>
<accession>A0A223HZV6</accession>
<evidence type="ECO:0000256" key="2">
    <source>
        <dbReference type="ARBA" id="ARBA00022840"/>
    </source>
</evidence>
<dbReference type="GO" id="GO:0005524">
    <property type="term" value="F:ATP binding"/>
    <property type="evidence" value="ECO:0007669"/>
    <property type="project" value="UniProtKB-KW"/>
</dbReference>
<dbReference type="InterPro" id="IPR011703">
    <property type="entry name" value="ATPase_AAA-3"/>
</dbReference>
<dbReference type="PANTHER" id="PTHR42759">
    <property type="entry name" value="MOXR FAMILY PROTEIN"/>
    <property type="match status" value="1"/>
</dbReference>
<evidence type="ECO:0000313" key="5">
    <source>
        <dbReference type="EMBL" id="AST57981.1"/>
    </source>
</evidence>
<evidence type="ECO:0000256" key="3">
    <source>
        <dbReference type="ARBA" id="ARBA00061607"/>
    </source>
</evidence>
<keyword evidence="2" id="KW-0067">ATP-binding</keyword>
<dbReference type="InterPro" id="IPR041628">
    <property type="entry name" value="ChlI/MoxR_AAA_lid"/>
</dbReference>
<dbReference type="EMBL" id="CP016893">
    <property type="protein sequence ID" value="AST57981.1"/>
    <property type="molecule type" value="Genomic_DNA"/>
</dbReference>
<dbReference type="SMART" id="SM00382">
    <property type="entry name" value="AAA"/>
    <property type="match status" value="1"/>
</dbReference>
<evidence type="ECO:0000313" key="6">
    <source>
        <dbReference type="Proteomes" id="UP000214975"/>
    </source>
</evidence>
<keyword evidence="1" id="KW-0547">Nucleotide-binding</keyword>
<dbReference type="FunFam" id="3.40.50.300:FF:000640">
    <property type="entry name" value="MoxR family ATPase"/>
    <property type="match status" value="1"/>
</dbReference>
<dbReference type="Proteomes" id="UP000214975">
    <property type="component" value="Chromosome"/>
</dbReference>
<reference evidence="5 6" key="1">
    <citation type="submission" date="2016-08" db="EMBL/GenBank/DDBJ databases">
        <title>A novel genetic cassette of butanologenic Thermoanaerobacterium thermosaccharolyticum that directly convert cellulose to butanol.</title>
        <authorList>
            <person name="Li T."/>
            <person name="He J."/>
        </authorList>
    </citation>
    <scope>NUCLEOTIDE SEQUENCE [LARGE SCALE GENOMIC DNA]</scope>
    <source>
        <strain evidence="5 6">TG57</strain>
    </source>
</reference>
<gene>
    <name evidence="5" type="ORF">Thert_02032</name>
</gene>
<protein>
    <submittedName>
        <fullName evidence="5">Atpase associated with various cellular activities AAA_3</fullName>
    </submittedName>
</protein>
<organism evidence="5 6">
    <name type="scientific">Thermoanaerobacterium thermosaccharolyticum</name>
    <name type="common">Clostridium thermosaccharolyticum</name>
    <dbReference type="NCBI Taxonomy" id="1517"/>
    <lineage>
        <taxon>Bacteria</taxon>
        <taxon>Bacillati</taxon>
        <taxon>Bacillota</taxon>
        <taxon>Clostridia</taxon>
        <taxon>Thermoanaerobacterales</taxon>
        <taxon>Thermoanaerobacteraceae</taxon>
        <taxon>Thermoanaerobacterium</taxon>
    </lineage>
</organism>
<dbReference type="InterPro" id="IPR027417">
    <property type="entry name" value="P-loop_NTPase"/>
</dbReference>
<dbReference type="RefSeq" id="WP_094397478.1">
    <property type="nucleotide sequence ID" value="NZ_CP016893.1"/>
</dbReference>